<keyword evidence="11" id="KW-1185">Reference proteome</keyword>
<dbReference type="Pfam" id="PF01313">
    <property type="entry name" value="Bac_export_3"/>
    <property type="match status" value="1"/>
</dbReference>
<evidence type="ECO:0000256" key="7">
    <source>
        <dbReference type="ARBA" id="ARBA00023136"/>
    </source>
</evidence>
<feature type="transmembrane region" description="Helical" evidence="9">
    <location>
        <begin position="14"/>
        <end position="39"/>
    </location>
</feature>
<evidence type="ECO:0000256" key="2">
    <source>
        <dbReference type="ARBA" id="ARBA00006156"/>
    </source>
</evidence>
<dbReference type="PANTHER" id="PTHR34040">
    <property type="entry name" value="FLAGELLAR BIOSYNTHETIC PROTEIN FLIQ"/>
    <property type="match status" value="1"/>
</dbReference>
<dbReference type="Proteomes" id="UP000028725">
    <property type="component" value="Unassembled WGS sequence"/>
</dbReference>
<dbReference type="PATRIC" id="fig|394096.3.peg.6893"/>
<dbReference type="InterPro" id="IPR006305">
    <property type="entry name" value="FliQ"/>
</dbReference>
<feature type="transmembrane region" description="Helical" evidence="9">
    <location>
        <begin position="51"/>
        <end position="70"/>
    </location>
</feature>
<dbReference type="GO" id="GO:0009306">
    <property type="term" value="P:protein secretion"/>
    <property type="evidence" value="ECO:0007669"/>
    <property type="project" value="InterPro"/>
</dbReference>
<comment type="caution">
    <text evidence="10">The sequence shown here is derived from an EMBL/GenBank/DDBJ whole genome shotgun (WGS) entry which is preliminary data.</text>
</comment>
<comment type="subcellular location">
    <subcellularLocation>
        <location evidence="1 9">Cell membrane</location>
        <topology evidence="1">Multi-pass membrane protein</topology>
    </subcellularLocation>
    <subcellularLocation>
        <location evidence="9">Bacterial flagellum basal body</location>
    </subcellularLocation>
</comment>
<keyword evidence="10" id="KW-0966">Cell projection</keyword>
<keyword evidence="5 9" id="KW-0812">Transmembrane</keyword>
<keyword evidence="10" id="KW-0969">Cilium</keyword>
<name>A0A085W6X9_9BACT</name>
<organism evidence="10 11">
    <name type="scientific">Hyalangium minutum</name>
    <dbReference type="NCBI Taxonomy" id="394096"/>
    <lineage>
        <taxon>Bacteria</taxon>
        <taxon>Pseudomonadati</taxon>
        <taxon>Myxococcota</taxon>
        <taxon>Myxococcia</taxon>
        <taxon>Myxococcales</taxon>
        <taxon>Cystobacterineae</taxon>
        <taxon>Archangiaceae</taxon>
        <taxon>Hyalangium</taxon>
    </lineage>
</organism>
<keyword evidence="6 9" id="KW-1133">Transmembrane helix</keyword>
<dbReference type="GO" id="GO:0005886">
    <property type="term" value="C:plasma membrane"/>
    <property type="evidence" value="ECO:0007669"/>
    <property type="project" value="UniProtKB-SubCell"/>
</dbReference>
<keyword evidence="10" id="KW-0282">Flagellum</keyword>
<evidence type="ECO:0000256" key="9">
    <source>
        <dbReference type="RuleBase" id="RU364090"/>
    </source>
</evidence>
<dbReference type="PIRSF" id="PIRSF004669">
    <property type="entry name" value="FliQ"/>
    <property type="match status" value="1"/>
</dbReference>
<evidence type="ECO:0000256" key="1">
    <source>
        <dbReference type="ARBA" id="ARBA00004651"/>
    </source>
</evidence>
<accession>A0A085W6X9</accession>
<keyword evidence="4 9" id="KW-1003">Cell membrane</keyword>
<dbReference type="GO" id="GO:0009425">
    <property type="term" value="C:bacterial-type flagellum basal body"/>
    <property type="evidence" value="ECO:0007669"/>
    <property type="project" value="UniProtKB-SubCell"/>
</dbReference>
<dbReference type="NCBIfam" id="TIGR01402">
    <property type="entry name" value="fliQ"/>
    <property type="match status" value="1"/>
</dbReference>
<evidence type="ECO:0000256" key="6">
    <source>
        <dbReference type="ARBA" id="ARBA00022989"/>
    </source>
</evidence>
<evidence type="ECO:0000256" key="3">
    <source>
        <dbReference type="ARBA" id="ARBA00021718"/>
    </source>
</evidence>
<evidence type="ECO:0000256" key="8">
    <source>
        <dbReference type="ARBA" id="ARBA00023143"/>
    </source>
</evidence>
<protein>
    <recommendedName>
        <fullName evidence="3 9">Flagellar biosynthetic protein FliQ</fullName>
    </recommendedName>
</protein>
<dbReference type="InterPro" id="IPR002191">
    <property type="entry name" value="Bac_export_3"/>
</dbReference>
<dbReference type="RefSeq" id="WP_044195683.1">
    <property type="nucleotide sequence ID" value="NZ_JMCB01000017.1"/>
</dbReference>
<dbReference type="AlphaFoldDB" id="A0A085W6X9"/>
<evidence type="ECO:0000313" key="10">
    <source>
        <dbReference type="EMBL" id="KFE63442.1"/>
    </source>
</evidence>
<dbReference type="PANTHER" id="PTHR34040:SF2">
    <property type="entry name" value="FLAGELLAR BIOSYNTHETIC PROTEIN FLIQ"/>
    <property type="match status" value="1"/>
</dbReference>
<evidence type="ECO:0000313" key="11">
    <source>
        <dbReference type="Proteomes" id="UP000028725"/>
    </source>
</evidence>
<proteinExistence type="inferred from homology"/>
<keyword evidence="7 9" id="KW-0472">Membrane</keyword>
<comment type="function">
    <text evidence="9">Role in flagellar biosynthesis.</text>
</comment>
<evidence type="ECO:0000256" key="4">
    <source>
        <dbReference type="ARBA" id="ARBA00022475"/>
    </source>
</evidence>
<dbReference type="PRINTS" id="PR00952">
    <property type="entry name" value="TYPE3IMQPROT"/>
</dbReference>
<sequence>MTQDVLLSLGREALLLMVLASLPPIGASLAVGFVMSLFQATTQIQESTLSVVPKLCAAVLALVLAGPWIAGQLTRFTHQLLMAIAEVAI</sequence>
<reference evidence="10 11" key="1">
    <citation type="submission" date="2014-04" db="EMBL/GenBank/DDBJ databases">
        <title>Genome assembly of Hyalangium minutum DSM 14724.</title>
        <authorList>
            <person name="Sharma G."/>
            <person name="Subramanian S."/>
        </authorList>
    </citation>
    <scope>NUCLEOTIDE SEQUENCE [LARGE SCALE GENOMIC DNA]</scope>
    <source>
        <strain evidence="10 11">DSM 14724</strain>
    </source>
</reference>
<comment type="similarity">
    <text evidence="2 9">Belongs to the FliQ/MopD/SpaQ family.</text>
</comment>
<keyword evidence="8 9" id="KW-0975">Bacterial flagellum</keyword>
<dbReference type="STRING" id="394096.DB31_2560"/>
<dbReference type="EMBL" id="JMCB01000017">
    <property type="protein sequence ID" value="KFE63442.1"/>
    <property type="molecule type" value="Genomic_DNA"/>
</dbReference>
<dbReference type="OrthoDB" id="9806440at2"/>
<gene>
    <name evidence="9" type="primary">fliQ</name>
    <name evidence="10" type="ORF">DB31_2560</name>
</gene>
<dbReference type="GO" id="GO:0044780">
    <property type="term" value="P:bacterial-type flagellum assembly"/>
    <property type="evidence" value="ECO:0007669"/>
    <property type="project" value="InterPro"/>
</dbReference>
<evidence type="ECO:0000256" key="5">
    <source>
        <dbReference type="ARBA" id="ARBA00022692"/>
    </source>
</evidence>